<feature type="region of interest" description="Disordered" evidence="1">
    <location>
        <begin position="223"/>
        <end position="260"/>
    </location>
</feature>
<feature type="compositionally biased region" description="Low complexity" evidence="1">
    <location>
        <begin position="467"/>
        <end position="484"/>
    </location>
</feature>
<feature type="compositionally biased region" description="Polar residues" evidence="1">
    <location>
        <begin position="62"/>
        <end position="89"/>
    </location>
</feature>
<keyword evidence="3" id="KW-1185">Reference proteome</keyword>
<feature type="compositionally biased region" description="Polar residues" evidence="1">
    <location>
        <begin position="299"/>
        <end position="313"/>
    </location>
</feature>
<feature type="region of interest" description="Disordered" evidence="1">
    <location>
        <begin position="299"/>
        <end position="356"/>
    </location>
</feature>
<feature type="region of interest" description="Disordered" evidence="1">
    <location>
        <begin position="619"/>
        <end position="638"/>
    </location>
</feature>
<dbReference type="Proteomes" id="UP000422736">
    <property type="component" value="Chromosome 3"/>
</dbReference>
<evidence type="ECO:0000313" key="3">
    <source>
        <dbReference type="Proteomes" id="UP000422736"/>
    </source>
</evidence>
<feature type="compositionally biased region" description="Low complexity" evidence="1">
    <location>
        <begin position="337"/>
        <end position="353"/>
    </location>
</feature>
<feature type="region of interest" description="Disordered" evidence="1">
    <location>
        <begin position="445"/>
        <end position="531"/>
    </location>
</feature>
<reference evidence="2 3" key="1">
    <citation type="submission" date="2016-03" db="EMBL/GenBank/DDBJ databases">
        <title>How can Kluyveromyces marxianus grow so fast - potential evolutionary course in Saccharomyces Complex revealed by comparative genomics.</title>
        <authorList>
            <person name="Mo W."/>
            <person name="Lu W."/>
            <person name="Yang X."/>
            <person name="Qi J."/>
            <person name="Lv H."/>
        </authorList>
    </citation>
    <scope>NUCLEOTIDE SEQUENCE [LARGE SCALE GENOMIC DNA]</scope>
    <source>
        <strain evidence="2 3">FIM1</strain>
    </source>
</reference>
<sequence length="793" mass="86620">MTQMSGSSSVSYNNGSFRSTTNANLYLEDAAQLVPDMGLGFGSAYNEDGKGKKMVMQGSHAGTHNTIQPTLNDLNPPTTSSQLQYSPTMSLKGGKGTNKVNIMASPVQIKLSEPPSARENKNSRASKSKKNGANGKNEMVFVNYSVQDTVENQKKKKQSKRDRMLRIFTGSNNSNAAMSKGISTPQSSGSSSSTMTLPAQPQLPHSAPASATKRSYASFLKYHRSSSNSTPTQAESFAEVVPKSEPIPNGQKPALTRSASSSVALIRNNGRCSLSQSAMKLGKSHEHFEKMDLLKFNMAKNSGSGSASSQTPPNYLHRSKSNSNSELRRVPTGSMDASTTSSIPSASSLSNIPTPTMARVYNPKQQFNPDEEEFDHHYLEPYQEYDNFSSSASLQPSGDTPDSLSTFFTDENDASVAFSKLFTRKRTNTGGSISSTLSLQATQPAFPHLDRNPSNNSVPSFRHSPIRSSSQSRTRSNTRNSSQRLSRDLTTLQLSLKNSSGDSSDGPGMESFLDTNSKSGRLSHRKKQESISDMAKYHNSQGTMLNYASANSTTSMSSSSSTPGTTESTLMQFSKPSQQQQQFSVQRENSLENDLADEEEQFYFKPVIREDEEYESAINTSASSSHMGVSSTTTISTRQTAPEIAEFKQPFSTSNVTKEEGQNIYAPKKNSAGETMAENKQTGWDQPNELFNNYIDFNYEEIPSSQFLNENGNLLHQVFNSNNDTSTITSGMNISPITITGANTSQDEVASFAPKTHQVYNSNLSFQSRVMNDIDRLAHGFNISDFPNEKVND</sequence>
<name>A0ABX6ETD0_KLUMA</name>
<protein>
    <submittedName>
        <fullName evidence="2">Protein BCK2</fullName>
    </submittedName>
</protein>
<dbReference type="EMBL" id="CP015056">
    <property type="protein sequence ID" value="QGN15302.1"/>
    <property type="molecule type" value="Genomic_DNA"/>
</dbReference>
<feature type="compositionally biased region" description="Polar residues" evidence="1">
    <location>
        <begin position="225"/>
        <end position="235"/>
    </location>
</feature>
<gene>
    <name evidence="2" type="primary">BCK2</name>
    <name evidence="2" type="ORF">FIM1_1991</name>
</gene>
<feature type="region of interest" description="Disordered" evidence="1">
    <location>
        <begin position="169"/>
        <end position="211"/>
    </location>
</feature>
<feature type="region of interest" description="Disordered" evidence="1">
    <location>
        <begin position="550"/>
        <end position="579"/>
    </location>
</feature>
<feature type="region of interest" description="Disordered" evidence="1">
    <location>
        <begin position="62"/>
        <end position="139"/>
    </location>
</feature>
<proteinExistence type="predicted"/>
<feature type="compositionally biased region" description="Polar residues" evidence="1">
    <location>
        <begin position="488"/>
        <end position="503"/>
    </location>
</feature>
<evidence type="ECO:0000313" key="2">
    <source>
        <dbReference type="EMBL" id="QGN15302.1"/>
    </source>
</evidence>
<organism evidence="2 3">
    <name type="scientific">Kluyveromyces marxianus</name>
    <name type="common">Yeast</name>
    <name type="synonym">Candida kefyr</name>
    <dbReference type="NCBI Taxonomy" id="4911"/>
    <lineage>
        <taxon>Eukaryota</taxon>
        <taxon>Fungi</taxon>
        <taxon>Dikarya</taxon>
        <taxon>Ascomycota</taxon>
        <taxon>Saccharomycotina</taxon>
        <taxon>Saccharomycetes</taxon>
        <taxon>Saccharomycetales</taxon>
        <taxon>Saccharomycetaceae</taxon>
        <taxon>Kluyveromyces</taxon>
    </lineage>
</organism>
<feature type="compositionally biased region" description="Low complexity" evidence="1">
    <location>
        <begin position="179"/>
        <end position="193"/>
    </location>
</feature>
<accession>A0ABX6ETD0</accession>
<evidence type="ECO:0000256" key="1">
    <source>
        <dbReference type="SAM" id="MobiDB-lite"/>
    </source>
</evidence>